<feature type="transmembrane region" description="Helical" evidence="1">
    <location>
        <begin position="336"/>
        <end position="362"/>
    </location>
</feature>
<feature type="transmembrane region" description="Helical" evidence="1">
    <location>
        <begin position="789"/>
        <end position="808"/>
    </location>
</feature>
<feature type="transmembrane region" description="Helical" evidence="1">
    <location>
        <begin position="310"/>
        <end position="329"/>
    </location>
</feature>
<evidence type="ECO:0000256" key="1">
    <source>
        <dbReference type="SAM" id="Phobius"/>
    </source>
</evidence>
<feature type="transmembrane region" description="Helical" evidence="1">
    <location>
        <begin position="247"/>
        <end position="269"/>
    </location>
</feature>
<dbReference type="AlphaFoldDB" id="A0A6S6TUL5"/>
<name>A0A6S6TUL5_9BACT</name>
<proteinExistence type="predicted"/>
<accession>A0A6S6TUL5</accession>
<feature type="transmembrane region" description="Helical" evidence="1">
    <location>
        <begin position="123"/>
        <end position="143"/>
    </location>
</feature>
<dbReference type="EMBL" id="CACVAS010000107">
    <property type="protein sequence ID" value="CAA6819903.1"/>
    <property type="molecule type" value="Genomic_DNA"/>
</dbReference>
<dbReference type="PANTHER" id="PTHR38454">
    <property type="entry name" value="INTEGRAL MEMBRANE PROTEIN-RELATED"/>
    <property type="match status" value="1"/>
</dbReference>
<evidence type="ECO:0000313" key="2">
    <source>
        <dbReference type="EMBL" id="CAA6819903.1"/>
    </source>
</evidence>
<keyword evidence="1" id="KW-1133">Transmembrane helix</keyword>
<sequence>MINIKPFITVETSTKSYIILFLIALFMLAANPFKGETVAPMDLLVKYPGWQNSGQKEAYINGERSDVLDAKLPIWISAKRTLYNGEIPLWNHQRAGKPGLIFTNSLLTPAFVVFAMIPDDALGFYLSNLVNVLIGLVGMFLFLRLFFSHYASIFGATVFMFSGFNAAWFFWAHVDTAVFTPWVMYAVFRYLQSEKRQDLILVTVSMLLLNLGGFPMVAVMTYMATAIMVLLLLVSLKKSFKTWFIQLSYLVAFSLLAVLISLLFVYPLIELLEWMGGIGYRSSGAGFSRADFALFYNPDLYKAPRVETTFYVGLLPLLFLGLTLIYALFKPKFIAWFGLLLFLYALTISFVLIDIDIIRAIPTLDSSLLTRFGFLLGLSLAIVSAYAIHTFMKMFDAKVWVLPLVILLFSLQVYQQKSLFSKFNGAVDNNSFYPQTKSLDYLQKTLKPLEHVMADSGFLIGGTLGGYGLNDWFAHSFHQGQEKELLRKIVHKPFKTPTSAMFNLAQINLDSPYIDYLGIKAILTTQYSAQAPLEFWHNINHKKPCPTLPTNKLLQPFTLKKTYTTKGISLHMATYSQAHASSDVQLTLRQANEFITTVIVKKESITDNRWVDFLFATEKTLLQGTYTIELEMLESKDAKPLTVWSNIGEKNEPLLANGTKTNLSFQMRFIQDRVLNPKYTLLNLEPNIHILKNETVNENAYYLPTLDTKVSPDYAPIKTTHFSNTKIEIEYQAKEAGWVVFPMHNYPGWQATVNGKEVALGTFLHTMPAVKINHNSVIILTYKPSYNKYLALLSLIGVLILLFLAFYYRKKDSNS</sequence>
<organism evidence="2">
    <name type="scientific">uncultured Sulfurovum sp</name>
    <dbReference type="NCBI Taxonomy" id="269237"/>
    <lineage>
        <taxon>Bacteria</taxon>
        <taxon>Pseudomonadati</taxon>
        <taxon>Campylobacterota</taxon>
        <taxon>Epsilonproteobacteria</taxon>
        <taxon>Campylobacterales</taxon>
        <taxon>Sulfurovaceae</taxon>
        <taxon>Sulfurovum</taxon>
        <taxon>environmental samples</taxon>
    </lineage>
</organism>
<dbReference type="InterPro" id="IPR018580">
    <property type="entry name" value="Uncharacterised_YfhO"/>
</dbReference>
<protein>
    <submittedName>
        <fullName evidence="2">Bacterial membrane protein YfhO</fullName>
    </submittedName>
</protein>
<feature type="transmembrane region" description="Helical" evidence="1">
    <location>
        <begin position="150"/>
        <end position="171"/>
    </location>
</feature>
<keyword evidence="1" id="KW-0472">Membrane</keyword>
<dbReference type="Pfam" id="PF09586">
    <property type="entry name" value="YfhO"/>
    <property type="match status" value="1"/>
</dbReference>
<feature type="transmembrane region" description="Helical" evidence="1">
    <location>
        <begin position="16"/>
        <end position="33"/>
    </location>
</feature>
<feature type="transmembrane region" description="Helical" evidence="1">
    <location>
        <begin position="214"/>
        <end position="235"/>
    </location>
</feature>
<feature type="transmembrane region" description="Helical" evidence="1">
    <location>
        <begin position="368"/>
        <end position="388"/>
    </location>
</feature>
<dbReference type="PANTHER" id="PTHR38454:SF1">
    <property type="entry name" value="INTEGRAL MEMBRANE PROTEIN"/>
    <property type="match status" value="1"/>
</dbReference>
<reference evidence="2" key="1">
    <citation type="submission" date="2020-01" db="EMBL/GenBank/DDBJ databases">
        <authorList>
            <person name="Meier V. D."/>
            <person name="Meier V D."/>
        </authorList>
    </citation>
    <scope>NUCLEOTIDE SEQUENCE</scope>
    <source>
        <strain evidence="2">HLG_WM_MAG_01</strain>
    </source>
</reference>
<gene>
    <name evidence="2" type="ORF">HELGO_WM593</name>
</gene>
<keyword evidence="1" id="KW-0812">Transmembrane</keyword>
<feature type="transmembrane region" description="Helical" evidence="1">
    <location>
        <begin position="395"/>
        <end position="414"/>
    </location>
</feature>